<feature type="transmembrane region" description="Helical" evidence="7">
    <location>
        <begin position="282"/>
        <end position="301"/>
    </location>
</feature>
<feature type="signal peptide" evidence="8">
    <location>
        <begin position="1"/>
        <end position="21"/>
    </location>
</feature>
<keyword evidence="3" id="KW-1003">Cell membrane</keyword>
<dbReference type="InterPro" id="IPR010920">
    <property type="entry name" value="LSM_dom_sf"/>
</dbReference>
<dbReference type="InterPro" id="IPR006685">
    <property type="entry name" value="MscS_channel_2nd"/>
</dbReference>
<evidence type="ECO:0000256" key="7">
    <source>
        <dbReference type="SAM" id="Phobius"/>
    </source>
</evidence>
<evidence type="ECO:0000313" key="13">
    <source>
        <dbReference type="Proteomes" id="UP000240996"/>
    </source>
</evidence>
<feature type="domain" description="Mechanosensitive ion channel MscS C-terminal" evidence="11">
    <location>
        <begin position="687"/>
        <end position="768"/>
    </location>
</feature>
<dbReference type="InterPro" id="IPR022249">
    <property type="entry name" value="DUF3772"/>
</dbReference>
<keyword evidence="8" id="KW-0732">Signal</keyword>
<dbReference type="GO" id="GO:0005886">
    <property type="term" value="C:plasma membrane"/>
    <property type="evidence" value="ECO:0007669"/>
    <property type="project" value="UniProtKB-SubCell"/>
</dbReference>
<proteinExistence type="inferred from homology"/>
<feature type="transmembrane region" description="Helical" evidence="7">
    <location>
        <begin position="322"/>
        <end position="344"/>
    </location>
</feature>
<dbReference type="Gene3D" id="3.30.70.100">
    <property type="match status" value="1"/>
</dbReference>
<feature type="transmembrane region" description="Helical" evidence="7">
    <location>
        <begin position="198"/>
        <end position="220"/>
    </location>
</feature>
<evidence type="ECO:0000256" key="1">
    <source>
        <dbReference type="ARBA" id="ARBA00004651"/>
    </source>
</evidence>
<keyword evidence="6 7" id="KW-0472">Membrane</keyword>
<feature type="transmembrane region" description="Helical" evidence="7">
    <location>
        <begin position="532"/>
        <end position="551"/>
    </location>
</feature>
<feature type="domain" description="DUF3772" evidence="10">
    <location>
        <begin position="123"/>
        <end position="184"/>
    </location>
</feature>
<feature type="transmembrane region" description="Helical" evidence="7">
    <location>
        <begin position="571"/>
        <end position="588"/>
    </location>
</feature>
<dbReference type="SUPFAM" id="SSF82689">
    <property type="entry name" value="Mechanosensitive channel protein MscS (YggB), C-terminal domain"/>
    <property type="match status" value="1"/>
</dbReference>
<feature type="chain" id="PRO_5015456827" evidence="8">
    <location>
        <begin position="22"/>
        <end position="799"/>
    </location>
</feature>
<evidence type="ECO:0000256" key="8">
    <source>
        <dbReference type="SAM" id="SignalP"/>
    </source>
</evidence>
<dbReference type="PANTHER" id="PTHR30347:SF9">
    <property type="entry name" value="MINICONDUCTANCE MECHANOSENSITIVE CHANNEL MSCM"/>
    <property type="match status" value="1"/>
</dbReference>
<dbReference type="Gene3D" id="2.30.30.60">
    <property type="match status" value="1"/>
</dbReference>
<dbReference type="InterPro" id="IPR011014">
    <property type="entry name" value="MscS_channel_TM-2"/>
</dbReference>
<feature type="transmembrane region" description="Helical" evidence="7">
    <location>
        <begin position="595"/>
        <end position="613"/>
    </location>
</feature>
<dbReference type="RefSeq" id="WP_107930674.1">
    <property type="nucleotide sequence ID" value="NZ_PZZN01000001.1"/>
</dbReference>
<dbReference type="EMBL" id="PZZN01000001">
    <property type="protein sequence ID" value="PTM47559.1"/>
    <property type="molecule type" value="Genomic_DNA"/>
</dbReference>
<feature type="transmembrane region" description="Helical" evidence="7">
    <location>
        <begin position="475"/>
        <end position="495"/>
    </location>
</feature>
<evidence type="ECO:0000256" key="6">
    <source>
        <dbReference type="ARBA" id="ARBA00023136"/>
    </source>
</evidence>
<dbReference type="SUPFAM" id="SSF82861">
    <property type="entry name" value="Mechanosensitive channel protein MscS (YggB), transmembrane region"/>
    <property type="match status" value="1"/>
</dbReference>
<dbReference type="InterPro" id="IPR052702">
    <property type="entry name" value="MscS-like_channel"/>
</dbReference>
<gene>
    <name evidence="12" type="ORF">C8J24_0958</name>
</gene>
<evidence type="ECO:0000259" key="10">
    <source>
        <dbReference type="Pfam" id="PF12607"/>
    </source>
</evidence>
<sequence>MIVPRYFAALLLLVSALPAVAQDEAKVASVAAGLTRASAELQAVDDAAVEARDDAARQALRTRAEAVQATAAEAVRVLTPEMALVQARVTELGAATPGVVEAPEIRQQRRLLAQSQSAIDSAIKRARLIGVEAKQQIDDIGAAEAEELGQQLSERSASPLSPTLWTAIVDHLPRDTARLNRFAATGVRQFVQRFDMQAAMIALTGLLAALVLLVPVRGALHRLGRGYATDHAPGGRIRRSAYALWLVVIGTMLPGFAALAFVQSLRWSALLSPAFDQIATRFVGLSFFAAFLSALGGALLLRAQPSWRLLPIGDSAAQTLRPFTWAAAGLVFFGQLLITANALVGASAAASTAANALIALLHLALIAGVLVALGRLRAAAQPDPEKPARNSLLAIVALVVWLAVLVAFVATLTGYVNFALKTAQWMVWGAIVGATLYLMMTFTDDACRAALSSSNRIGRSANSGFGVGNRTVDQIGVLLSAVLRLMLIMLAFGAVMAPFGAGVTSVFELFGTLAGGITVGEITISPGAVLRSIAVLFVALAIMRGLQHWLVNSYLPTTAMDAGAQNSVTMVARYAGIIAAVLWALAALGIGMEKLAVVLGALSVGIGFGLQAITQNFVSGLILLAERPVKIGDWVRIGNQEGDVKRINVRSTEIQVADRSTLIVPNSELITKTIQNMTLAAPIGRIQLQFSVPIESDLDAVRTMLFTAFADQSEVLDDPEVKVFIDSVDGGRAKLNCFAYVASPRDAYPVRSALLFTLLRQFREAGIDLGATTTRMELIGTPPAVGAAGIMAGPTDAAR</sequence>
<comment type="subcellular location">
    <subcellularLocation>
        <location evidence="1">Cell membrane</location>
        <topology evidence="1">Multi-pass membrane protein</topology>
    </subcellularLocation>
</comment>
<dbReference type="PANTHER" id="PTHR30347">
    <property type="entry name" value="POTASSIUM CHANNEL RELATED"/>
    <property type="match status" value="1"/>
</dbReference>
<dbReference type="Proteomes" id="UP000240996">
    <property type="component" value="Unassembled WGS sequence"/>
</dbReference>
<comment type="similarity">
    <text evidence="2">Belongs to the MscS (TC 1.A.23) family.</text>
</comment>
<dbReference type="InterPro" id="IPR049278">
    <property type="entry name" value="MS_channel_C"/>
</dbReference>
<evidence type="ECO:0000256" key="5">
    <source>
        <dbReference type="ARBA" id="ARBA00022989"/>
    </source>
</evidence>
<keyword evidence="4 7" id="KW-0812">Transmembrane</keyword>
<dbReference type="InterPro" id="IPR011066">
    <property type="entry name" value="MscS_channel_C_sf"/>
</dbReference>
<keyword evidence="13" id="KW-1185">Reference proteome</keyword>
<evidence type="ECO:0000256" key="3">
    <source>
        <dbReference type="ARBA" id="ARBA00022475"/>
    </source>
</evidence>
<dbReference type="Pfam" id="PF12607">
    <property type="entry name" value="DUF3772"/>
    <property type="match status" value="1"/>
</dbReference>
<evidence type="ECO:0000256" key="4">
    <source>
        <dbReference type="ARBA" id="ARBA00022692"/>
    </source>
</evidence>
<dbReference type="Pfam" id="PF00924">
    <property type="entry name" value="MS_channel_2nd"/>
    <property type="match status" value="1"/>
</dbReference>
<protein>
    <submittedName>
        <fullName evidence="12">Small-conductance mechanosensitive channel</fullName>
    </submittedName>
</protein>
<feature type="transmembrane region" description="Helical" evidence="7">
    <location>
        <begin position="422"/>
        <end position="440"/>
    </location>
</feature>
<dbReference type="Pfam" id="PF21082">
    <property type="entry name" value="MS_channel_3rd"/>
    <property type="match status" value="1"/>
</dbReference>
<organism evidence="12 13">
    <name type="scientific">Sphingomonas aerolata</name>
    <dbReference type="NCBI Taxonomy" id="185951"/>
    <lineage>
        <taxon>Bacteria</taxon>
        <taxon>Pseudomonadati</taxon>
        <taxon>Pseudomonadota</taxon>
        <taxon>Alphaproteobacteria</taxon>
        <taxon>Sphingomonadales</taxon>
        <taxon>Sphingomonadaceae</taxon>
        <taxon>Sphingomonas</taxon>
    </lineage>
</organism>
<dbReference type="AlphaFoldDB" id="A0A2T4YUT2"/>
<name>A0A2T4YUT2_9SPHN</name>
<dbReference type="GO" id="GO:0008381">
    <property type="term" value="F:mechanosensitive monoatomic ion channel activity"/>
    <property type="evidence" value="ECO:0007669"/>
    <property type="project" value="UniProtKB-ARBA"/>
</dbReference>
<evidence type="ECO:0000259" key="9">
    <source>
        <dbReference type="Pfam" id="PF00924"/>
    </source>
</evidence>
<comment type="caution">
    <text evidence="12">The sequence shown here is derived from an EMBL/GenBank/DDBJ whole genome shotgun (WGS) entry which is preliminary data.</text>
</comment>
<evidence type="ECO:0000256" key="2">
    <source>
        <dbReference type="ARBA" id="ARBA00008017"/>
    </source>
</evidence>
<feature type="transmembrane region" description="Helical" evidence="7">
    <location>
        <begin position="356"/>
        <end position="380"/>
    </location>
</feature>
<evidence type="ECO:0000313" key="12">
    <source>
        <dbReference type="EMBL" id="PTM47559.1"/>
    </source>
</evidence>
<dbReference type="SUPFAM" id="SSF50182">
    <property type="entry name" value="Sm-like ribonucleoproteins"/>
    <property type="match status" value="1"/>
</dbReference>
<feature type="transmembrane region" description="Helical" evidence="7">
    <location>
        <begin position="392"/>
        <end position="416"/>
    </location>
</feature>
<feature type="transmembrane region" description="Helical" evidence="7">
    <location>
        <begin position="241"/>
        <end position="262"/>
    </location>
</feature>
<reference evidence="12 13" key="1">
    <citation type="submission" date="2018-04" db="EMBL/GenBank/DDBJ databases">
        <title>Genomic Encyclopedia of Type Strains, Phase III (KMG-III): the genomes of soil and plant-associated and newly described type strains.</title>
        <authorList>
            <person name="Whitman W."/>
        </authorList>
    </citation>
    <scope>NUCLEOTIDE SEQUENCE [LARGE SCALE GENOMIC DNA]</scope>
    <source>
        <strain evidence="12 13">NW12</strain>
    </source>
</reference>
<accession>A0A2T4YUT2</accession>
<keyword evidence="5 7" id="KW-1133">Transmembrane helix</keyword>
<evidence type="ECO:0000259" key="11">
    <source>
        <dbReference type="Pfam" id="PF21082"/>
    </source>
</evidence>
<dbReference type="InterPro" id="IPR023408">
    <property type="entry name" value="MscS_beta-dom_sf"/>
</dbReference>
<feature type="domain" description="Mechanosensitive ion channel MscS" evidence="9">
    <location>
        <begin position="613"/>
        <end position="678"/>
    </location>
</feature>
<dbReference type="Gene3D" id="1.10.287.1260">
    <property type="match status" value="1"/>
</dbReference>
<feature type="transmembrane region" description="Helical" evidence="7">
    <location>
        <begin position="501"/>
        <end position="520"/>
    </location>
</feature>